<reference evidence="2" key="1">
    <citation type="submission" date="2012-09" db="EMBL/GenBank/DDBJ databases">
        <title>Genome sequencing and comparative transcriptomics of race 1 and race 4 of banana pathogen: Fusarium oxysporum f. sp. cubense.</title>
        <authorList>
            <person name="Fang X."/>
            <person name="Huang J."/>
        </authorList>
    </citation>
    <scope>NUCLEOTIDE SEQUENCE [LARGE SCALE GENOMIC DNA]</scope>
    <source>
        <strain evidence="2">race 1</strain>
    </source>
</reference>
<protein>
    <submittedName>
        <fullName evidence="1">Uncharacterized protein</fullName>
    </submittedName>
</protein>
<sequence>MISYDVLPGDVVCVLAGSSELAVLRPEDDHYLFVGCCFMIGLMNGEVSEFLASGRAKIETIEIR</sequence>
<gene>
    <name evidence="1" type="ORF">FOC1_g10003946</name>
</gene>
<dbReference type="AlphaFoldDB" id="N4UK01"/>
<accession>N4UK01</accession>
<dbReference type="STRING" id="1229664.N4UK01"/>
<dbReference type="Proteomes" id="UP000016928">
    <property type="component" value="Unassembled WGS sequence"/>
</dbReference>
<name>N4UK01_FUSC1</name>
<dbReference type="EMBL" id="KB730137">
    <property type="protein sequence ID" value="ENH71702.1"/>
    <property type="molecule type" value="Genomic_DNA"/>
</dbReference>
<evidence type="ECO:0000313" key="1">
    <source>
        <dbReference type="EMBL" id="ENH71702.1"/>
    </source>
</evidence>
<organism evidence="1 2">
    <name type="scientific">Fusarium oxysporum f. sp. cubense (strain race 1)</name>
    <name type="common">Panama disease fungus</name>
    <dbReference type="NCBI Taxonomy" id="1229664"/>
    <lineage>
        <taxon>Eukaryota</taxon>
        <taxon>Fungi</taxon>
        <taxon>Dikarya</taxon>
        <taxon>Ascomycota</taxon>
        <taxon>Pezizomycotina</taxon>
        <taxon>Sordariomycetes</taxon>
        <taxon>Hypocreomycetidae</taxon>
        <taxon>Hypocreales</taxon>
        <taxon>Nectriaceae</taxon>
        <taxon>Fusarium</taxon>
        <taxon>Fusarium oxysporum species complex</taxon>
    </lineage>
</organism>
<reference evidence="2" key="2">
    <citation type="journal article" date="2014" name="PLoS ONE">
        <title>Genome and Transcriptome Analysis of the Fungal Pathogen Fusarium oxysporum f. sp. cubense Causing Banana Vascular Wilt Disease.</title>
        <authorList>
            <person name="Guo L."/>
            <person name="Han L."/>
            <person name="Yang L."/>
            <person name="Zeng H."/>
            <person name="Fan D."/>
            <person name="Zhu Y."/>
            <person name="Feng Y."/>
            <person name="Wang G."/>
            <person name="Peng C."/>
            <person name="Jiang X."/>
            <person name="Zhou D."/>
            <person name="Ni P."/>
            <person name="Liang C."/>
            <person name="Liu L."/>
            <person name="Wang J."/>
            <person name="Mao C."/>
            <person name="Fang X."/>
            <person name="Peng M."/>
            <person name="Huang J."/>
        </authorList>
    </citation>
    <scope>NUCLEOTIDE SEQUENCE [LARGE SCALE GENOMIC DNA]</scope>
    <source>
        <strain evidence="2">race 1</strain>
    </source>
</reference>
<dbReference type="HOGENOM" id="CLU_2867678_0_0_1"/>
<evidence type="ECO:0000313" key="2">
    <source>
        <dbReference type="Proteomes" id="UP000016928"/>
    </source>
</evidence>
<dbReference type="OrthoDB" id="5386682at2759"/>
<proteinExistence type="predicted"/>
<dbReference type="VEuPathDB" id="FungiDB:FOC1_g10003946"/>